<proteinExistence type="predicted"/>
<comment type="caution">
    <text evidence="2">The sequence shown here is derived from an EMBL/GenBank/DDBJ whole genome shotgun (WGS) entry which is preliminary data.</text>
</comment>
<dbReference type="Proteomes" id="UP001308005">
    <property type="component" value="Unassembled WGS sequence"/>
</dbReference>
<reference evidence="3" key="1">
    <citation type="submission" date="2023-07" db="EMBL/GenBank/DDBJ databases">
        <title>The carbon used by Thiothrix.</title>
        <authorList>
            <person name="Chen L."/>
        </authorList>
    </citation>
    <scope>NUCLEOTIDE SEQUENCE [LARGE SCALE GENOMIC DNA]</scope>
</reference>
<dbReference type="InterPro" id="IPR032710">
    <property type="entry name" value="NTF2-like_dom_sf"/>
</dbReference>
<evidence type="ECO:0000313" key="2">
    <source>
        <dbReference type="EMBL" id="MEB4593579.1"/>
    </source>
</evidence>
<evidence type="ECO:0000313" key="3">
    <source>
        <dbReference type="Proteomes" id="UP001308005"/>
    </source>
</evidence>
<dbReference type="PANTHER" id="PTHR38436">
    <property type="entry name" value="POLYKETIDE CYCLASE SNOAL-LIKE DOMAIN"/>
    <property type="match status" value="1"/>
</dbReference>
<dbReference type="RefSeq" id="WP_324698593.1">
    <property type="nucleotide sequence ID" value="NZ_JAYMYJ010000163.1"/>
</dbReference>
<sequence length="162" mass="17436">MKKYLQASLFVLLLGMLTVSAQADEKPSDSLNELLQKHYAAYGVEGDPAATFAQTTAADWQNCSSNGDSCQTRDQLAEALGGLHKLIPDLKWEILDTLVSGDKVIIRGQGSGTPAGEFMGIPATGKSFKVMSIDIHTLSDGKISHTYHLEDWAAAMQQLSGH</sequence>
<accession>A0ABU6D3C6</accession>
<dbReference type="InterPro" id="IPR009959">
    <property type="entry name" value="Cyclase_SnoaL-like"/>
</dbReference>
<feature type="chain" id="PRO_5046905739" evidence="1">
    <location>
        <begin position="24"/>
        <end position="162"/>
    </location>
</feature>
<organism evidence="2 3">
    <name type="scientific">Candidatus Thiothrix phosphatis</name>
    <dbReference type="NCBI Taxonomy" id="3112415"/>
    <lineage>
        <taxon>Bacteria</taxon>
        <taxon>Pseudomonadati</taxon>
        <taxon>Pseudomonadota</taxon>
        <taxon>Gammaproteobacteria</taxon>
        <taxon>Thiotrichales</taxon>
        <taxon>Thiotrichaceae</taxon>
        <taxon>Thiothrix</taxon>
    </lineage>
</organism>
<dbReference type="Pfam" id="PF07366">
    <property type="entry name" value="SnoaL"/>
    <property type="match status" value="1"/>
</dbReference>
<dbReference type="SUPFAM" id="SSF54427">
    <property type="entry name" value="NTF2-like"/>
    <property type="match status" value="1"/>
</dbReference>
<evidence type="ECO:0000256" key="1">
    <source>
        <dbReference type="SAM" id="SignalP"/>
    </source>
</evidence>
<dbReference type="EMBL" id="JAYMYJ010000163">
    <property type="protein sequence ID" value="MEB4593579.1"/>
    <property type="molecule type" value="Genomic_DNA"/>
</dbReference>
<feature type="signal peptide" evidence="1">
    <location>
        <begin position="1"/>
        <end position="23"/>
    </location>
</feature>
<dbReference type="PANTHER" id="PTHR38436:SF1">
    <property type="entry name" value="ESTER CYCLASE"/>
    <property type="match status" value="1"/>
</dbReference>
<keyword evidence="1" id="KW-0732">Signal</keyword>
<name>A0ABU6D3C6_9GAMM</name>
<keyword evidence="3" id="KW-1185">Reference proteome</keyword>
<dbReference type="Gene3D" id="3.10.450.50">
    <property type="match status" value="1"/>
</dbReference>
<gene>
    <name evidence="2" type="ORF">VSS37_21555</name>
</gene>
<protein>
    <submittedName>
        <fullName evidence="2">Ester cyclase</fullName>
    </submittedName>
</protein>